<name>A0A8K0ER65_BRALA</name>
<proteinExistence type="predicted"/>
<feature type="compositionally biased region" description="Polar residues" evidence="1">
    <location>
        <begin position="330"/>
        <end position="339"/>
    </location>
</feature>
<dbReference type="OrthoDB" id="10027095at2759"/>
<dbReference type="PRINTS" id="PR00169">
    <property type="entry name" value="KCHANNEL"/>
</dbReference>
<dbReference type="Gene3D" id="1.10.287.70">
    <property type="match status" value="1"/>
</dbReference>
<dbReference type="Proteomes" id="UP000838412">
    <property type="component" value="Chromosome 5"/>
</dbReference>
<sequence>MLYDRYYKQELDLLKIRHRVPENASLCKVPSRYPMAIELVVSFLHVPPILHLYIPPELQLIVLVRTYHLFRFLKNHNKIAKSASIRLLVSFMQKDLSDTFQFKSFFMKHPFTIIFTLYLFDAFVVGYVVFALDRAAGLYRSYKDVTWLMVVTMTSLGFGDVVPNSVGGRVFISLSSIFGILLMALVIGVVQQQLTLTEDEKRILAYDEHNRFVKNRKSGAARCIQAVWRIYNCKKHGRYKGVVENESAQRLRFKLLLHQLYVALNDWRQMSRFDIDWRLRDSMSESLNTKVTNVDRKMETLETKLTHQRRSSIMPQPRKNSVGPAPPTKSPGTPFQVSPSVPLPPIAGRLPPINAGPATGVSLPPIQPSTAAGTSGAAPIIPEDQAIEAVLKHVEQLEQRSKIFFDNVMEETASIRLLAVSAMGRRGSKSRREKDGLPQLSLPSLVEEAEDS</sequence>
<keyword evidence="2" id="KW-0472">Membrane</keyword>
<dbReference type="GO" id="GO:0016286">
    <property type="term" value="F:small conductance calcium-activated potassium channel activity"/>
    <property type="evidence" value="ECO:0007669"/>
    <property type="project" value="InterPro"/>
</dbReference>
<evidence type="ECO:0000313" key="5">
    <source>
        <dbReference type="Proteomes" id="UP000838412"/>
    </source>
</evidence>
<dbReference type="InterPro" id="IPR013099">
    <property type="entry name" value="K_chnl_dom"/>
</dbReference>
<keyword evidence="2" id="KW-1133">Transmembrane helix</keyword>
<accession>A0A8K0ER65</accession>
<evidence type="ECO:0000259" key="3">
    <source>
        <dbReference type="Pfam" id="PF07885"/>
    </source>
</evidence>
<dbReference type="Pfam" id="PF07885">
    <property type="entry name" value="Ion_trans_2"/>
    <property type="match status" value="1"/>
</dbReference>
<evidence type="ECO:0000313" key="4">
    <source>
        <dbReference type="EMBL" id="CAH1265636.1"/>
    </source>
</evidence>
<feature type="region of interest" description="Disordered" evidence="1">
    <location>
        <begin position="298"/>
        <end position="361"/>
    </location>
</feature>
<dbReference type="SUPFAM" id="SSF81324">
    <property type="entry name" value="Voltage-gated potassium channels"/>
    <property type="match status" value="1"/>
</dbReference>
<reference evidence="4" key="1">
    <citation type="submission" date="2022-01" db="EMBL/GenBank/DDBJ databases">
        <authorList>
            <person name="Braso-Vives M."/>
        </authorList>
    </citation>
    <scope>NUCLEOTIDE SEQUENCE</scope>
</reference>
<evidence type="ECO:0000256" key="1">
    <source>
        <dbReference type="SAM" id="MobiDB-lite"/>
    </source>
</evidence>
<feature type="region of interest" description="Disordered" evidence="1">
    <location>
        <begin position="424"/>
        <end position="452"/>
    </location>
</feature>
<dbReference type="AlphaFoldDB" id="A0A8K0ER65"/>
<dbReference type="EMBL" id="OV696690">
    <property type="protein sequence ID" value="CAH1265636.1"/>
    <property type="molecule type" value="Genomic_DNA"/>
</dbReference>
<gene>
    <name evidence="4" type="primary">KCNN3</name>
    <name evidence="4" type="ORF">BLAG_LOCUS19555</name>
</gene>
<protein>
    <submittedName>
        <fullName evidence="4">KCNN3 protein</fullName>
    </submittedName>
</protein>
<feature type="transmembrane region" description="Helical" evidence="2">
    <location>
        <begin position="170"/>
        <end position="190"/>
    </location>
</feature>
<evidence type="ECO:0000256" key="2">
    <source>
        <dbReference type="SAM" id="Phobius"/>
    </source>
</evidence>
<keyword evidence="5" id="KW-1185">Reference proteome</keyword>
<dbReference type="InterPro" id="IPR015449">
    <property type="entry name" value="K_chnl_Ca-activ_SK"/>
</dbReference>
<keyword evidence="2" id="KW-0812">Transmembrane</keyword>
<organism evidence="4 5">
    <name type="scientific">Branchiostoma lanceolatum</name>
    <name type="common">Common lancelet</name>
    <name type="synonym">Amphioxus lanceolatum</name>
    <dbReference type="NCBI Taxonomy" id="7740"/>
    <lineage>
        <taxon>Eukaryota</taxon>
        <taxon>Metazoa</taxon>
        <taxon>Chordata</taxon>
        <taxon>Cephalochordata</taxon>
        <taxon>Leptocardii</taxon>
        <taxon>Amphioxiformes</taxon>
        <taxon>Branchiostomatidae</taxon>
        <taxon>Branchiostoma</taxon>
    </lineage>
</organism>
<feature type="transmembrane region" description="Helical" evidence="2">
    <location>
        <begin position="145"/>
        <end position="163"/>
    </location>
</feature>
<feature type="transmembrane region" description="Helical" evidence="2">
    <location>
        <begin position="111"/>
        <end position="130"/>
    </location>
</feature>
<feature type="domain" description="Potassium channel" evidence="3">
    <location>
        <begin position="116"/>
        <end position="194"/>
    </location>
</feature>
<dbReference type="GO" id="GO:0016020">
    <property type="term" value="C:membrane"/>
    <property type="evidence" value="ECO:0007669"/>
    <property type="project" value="InterPro"/>
</dbReference>
<dbReference type="PANTHER" id="PTHR10153">
    <property type="entry name" value="SMALL CONDUCTANCE CALCIUM-ACTIVATED POTASSIUM CHANNEL"/>
    <property type="match status" value="1"/>
</dbReference>